<organism evidence="6 7">
    <name type="scientific">Zophobas morio</name>
    <dbReference type="NCBI Taxonomy" id="2755281"/>
    <lineage>
        <taxon>Eukaryota</taxon>
        <taxon>Metazoa</taxon>
        <taxon>Ecdysozoa</taxon>
        <taxon>Arthropoda</taxon>
        <taxon>Hexapoda</taxon>
        <taxon>Insecta</taxon>
        <taxon>Pterygota</taxon>
        <taxon>Neoptera</taxon>
        <taxon>Endopterygota</taxon>
        <taxon>Coleoptera</taxon>
        <taxon>Polyphaga</taxon>
        <taxon>Cucujiformia</taxon>
        <taxon>Tenebrionidae</taxon>
        <taxon>Zophobas</taxon>
    </lineage>
</organism>
<proteinExistence type="predicted"/>
<dbReference type="InterPro" id="IPR016130">
    <property type="entry name" value="Tyr_Pase_AS"/>
</dbReference>
<dbReference type="InterPro" id="IPR000387">
    <property type="entry name" value="Tyr_Pase_dom"/>
</dbReference>
<feature type="domain" description="Tyrosine specific protein phosphatases" evidence="4">
    <location>
        <begin position="112"/>
        <end position="173"/>
    </location>
</feature>
<dbReference type="PROSITE" id="PS50056">
    <property type="entry name" value="TYR_PHOSPHATASE_2"/>
    <property type="match status" value="1"/>
</dbReference>
<dbReference type="InterPro" id="IPR000340">
    <property type="entry name" value="Dual-sp_phosphatase_cat-dom"/>
</dbReference>
<evidence type="ECO:0000256" key="1">
    <source>
        <dbReference type="ARBA" id="ARBA00022801"/>
    </source>
</evidence>
<protein>
    <recommendedName>
        <fullName evidence="8">Dual specificity protein phosphatase 19</fullName>
    </recommendedName>
</protein>
<sequence length="192" mass="21496">MSFLNELRTKRHCLKPTTTTLTYLDGRKFEESGPDALVEIPRTQFGFIVDAKPDNVPAKIVDYVYLGSQDCCDPQVLGRFDINNVLSVGVDAPSKCEKIAYRFVQCLDLPQTNLLDVLKESVCFIQDAVQRQSNVLVHCNAGVSRSASVMIGYLILVCGYNYCNAYQIVKKSRSCIRPNDGFVEQLKKLSSK</sequence>
<evidence type="ECO:0000259" key="4">
    <source>
        <dbReference type="PROSITE" id="PS50056"/>
    </source>
</evidence>
<evidence type="ECO:0000313" key="6">
    <source>
        <dbReference type="EMBL" id="KAJ3642417.1"/>
    </source>
</evidence>
<dbReference type="SUPFAM" id="SSF52799">
    <property type="entry name" value="(Phosphotyrosine protein) phosphatases II"/>
    <property type="match status" value="1"/>
</dbReference>
<dbReference type="PANTHER" id="PTHR46377">
    <property type="entry name" value="DUAL SPECIFICITY PROTEIN PHOSPHATASE 19"/>
    <property type="match status" value="1"/>
</dbReference>
<dbReference type="GO" id="GO:0005737">
    <property type="term" value="C:cytoplasm"/>
    <property type="evidence" value="ECO:0007669"/>
    <property type="project" value="TreeGrafter"/>
</dbReference>
<dbReference type="PROSITE" id="PS00383">
    <property type="entry name" value="TYR_PHOSPHATASE_1"/>
    <property type="match status" value="1"/>
</dbReference>
<evidence type="ECO:0000256" key="2">
    <source>
        <dbReference type="ARBA" id="ARBA00022912"/>
    </source>
</evidence>
<comment type="caution">
    <text evidence="6">The sequence shown here is derived from an EMBL/GenBank/DDBJ whole genome shotgun (WGS) entry which is preliminary data.</text>
</comment>
<dbReference type="Proteomes" id="UP001168821">
    <property type="component" value="Unassembled WGS sequence"/>
</dbReference>
<feature type="domain" description="Tyrosine-protein phosphatase" evidence="3">
    <location>
        <begin position="56"/>
        <end position="192"/>
    </location>
</feature>
<evidence type="ECO:0000259" key="3">
    <source>
        <dbReference type="PROSITE" id="PS50054"/>
    </source>
</evidence>
<keyword evidence="1" id="KW-0378">Hydrolase</keyword>
<dbReference type="Gene3D" id="3.90.190.10">
    <property type="entry name" value="Protein tyrosine phosphatase superfamily"/>
    <property type="match status" value="1"/>
</dbReference>
<accession>A0AA38HTH5</accession>
<dbReference type="SMART" id="SM00195">
    <property type="entry name" value="DSPc"/>
    <property type="match status" value="1"/>
</dbReference>
<dbReference type="InterPro" id="IPR020422">
    <property type="entry name" value="TYR_PHOSPHATASE_DUAL_dom"/>
</dbReference>
<dbReference type="EMBL" id="JALNTZ010000008">
    <property type="protein sequence ID" value="KAJ3642417.1"/>
    <property type="molecule type" value="Genomic_DNA"/>
</dbReference>
<evidence type="ECO:0008006" key="8">
    <source>
        <dbReference type="Google" id="ProtNLM"/>
    </source>
</evidence>
<dbReference type="PANTHER" id="PTHR46377:SF1">
    <property type="entry name" value="DUAL SPECIFICITY PROTEIN PHOSPHATASE 19"/>
    <property type="match status" value="1"/>
</dbReference>
<evidence type="ECO:0000313" key="5">
    <source>
        <dbReference type="EMBL" id="KAJ3642415.1"/>
    </source>
</evidence>
<dbReference type="InterPro" id="IPR029021">
    <property type="entry name" value="Prot-tyrosine_phosphatase-like"/>
</dbReference>
<dbReference type="PROSITE" id="PS50054">
    <property type="entry name" value="TYR_PHOSPHATASE_DUAL"/>
    <property type="match status" value="1"/>
</dbReference>
<dbReference type="Pfam" id="PF00782">
    <property type="entry name" value="DSPc"/>
    <property type="match status" value="1"/>
</dbReference>
<keyword evidence="2" id="KW-0904">Protein phosphatase</keyword>
<gene>
    <name evidence="5" type="ORF">Zmor_025206</name>
    <name evidence="6" type="ORF">Zmor_025208</name>
</gene>
<dbReference type="GO" id="GO:0008579">
    <property type="term" value="F:JUN kinase phosphatase activity"/>
    <property type="evidence" value="ECO:0007669"/>
    <property type="project" value="TreeGrafter"/>
</dbReference>
<dbReference type="EMBL" id="JALNTZ010000008">
    <property type="protein sequence ID" value="KAJ3642415.1"/>
    <property type="molecule type" value="Genomic_DNA"/>
</dbReference>
<dbReference type="CDD" id="cd14498">
    <property type="entry name" value="DSP"/>
    <property type="match status" value="1"/>
</dbReference>
<evidence type="ECO:0000313" key="7">
    <source>
        <dbReference type="Proteomes" id="UP001168821"/>
    </source>
</evidence>
<dbReference type="AlphaFoldDB" id="A0AA38HTH5"/>
<reference evidence="6" key="1">
    <citation type="journal article" date="2023" name="G3 (Bethesda)">
        <title>Whole genome assemblies of Zophobas morio and Tenebrio molitor.</title>
        <authorList>
            <person name="Kaur S."/>
            <person name="Stinson S.A."/>
            <person name="diCenzo G.C."/>
        </authorList>
    </citation>
    <scope>NUCLEOTIDE SEQUENCE</scope>
    <source>
        <strain evidence="6">QUZm001</strain>
    </source>
</reference>
<name>A0AA38HTH5_9CUCU</name>
<keyword evidence="7" id="KW-1185">Reference proteome</keyword>